<accession>A0A9E8SE36</accession>
<dbReference type="AlphaFoldDB" id="A0A9E8SE36"/>
<dbReference type="KEGG" id="lnu:N7U66_03430"/>
<protein>
    <submittedName>
        <fullName evidence="1">Uncharacterized protein</fullName>
    </submittedName>
</protein>
<proteinExistence type="predicted"/>
<name>A0A9E8SE36_9FLAO</name>
<keyword evidence="2" id="KW-1185">Reference proteome</keyword>
<organism evidence="1 2">
    <name type="scientific">Lacinutrix neustonica</name>
    <dbReference type="NCBI Taxonomy" id="2980107"/>
    <lineage>
        <taxon>Bacteria</taxon>
        <taxon>Pseudomonadati</taxon>
        <taxon>Bacteroidota</taxon>
        <taxon>Flavobacteriia</taxon>
        <taxon>Flavobacteriales</taxon>
        <taxon>Flavobacteriaceae</taxon>
        <taxon>Lacinutrix</taxon>
    </lineage>
</organism>
<sequence>MNGLQVWLEKKCRDGISLVENEAAKMIDDCNNNCEDRKGEFKATLIKTFLDRCYEIGLCKIDPNDNIVPEADIDVLVEEMIKQCKNQCEIDTFACVDESCRLLGAPTRINRTDPTALDKFTINISTTDFGVSGPVVNPLSIRQGEAGEPTQKLNYFDPLTKITTETDAAVLIEPIGTNGLNKYSFNNSGYPFVTMWDIRQSLTYAQFTRWSQAMEWTVKLDVPSKCDQFGNYNPDLTYNSENLPNEAVYVYDRSYGTWIQQNFEICTDQNDYVNRSNEDGPGDTFVERSDYVFNSKEPYSASNQQGSVFFEVGDFIDDGDVFDKNITITNSVRRFLKSLGFLLILMLIVQSKN</sequence>
<dbReference type="RefSeq" id="WP_267677334.1">
    <property type="nucleotide sequence ID" value="NZ_CP113088.1"/>
</dbReference>
<evidence type="ECO:0000313" key="1">
    <source>
        <dbReference type="EMBL" id="WAC02736.1"/>
    </source>
</evidence>
<reference evidence="1" key="1">
    <citation type="submission" date="2022-11" db="EMBL/GenBank/DDBJ databases">
        <title>Lacinutrix neustonica HL-RS19T sp. nov., isolated from the surface microlayer sample of brackish Lake Shihwa.</title>
        <authorList>
            <person name="Choi J.Y."/>
            <person name="Hwang C.Y."/>
        </authorList>
    </citation>
    <scope>NUCLEOTIDE SEQUENCE</scope>
    <source>
        <strain evidence="1">HL-RS19</strain>
    </source>
</reference>
<gene>
    <name evidence="1" type="ORF">N7U66_03430</name>
</gene>
<dbReference type="Proteomes" id="UP001164705">
    <property type="component" value="Chromosome"/>
</dbReference>
<dbReference type="EMBL" id="CP113088">
    <property type="protein sequence ID" value="WAC02736.1"/>
    <property type="molecule type" value="Genomic_DNA"/>
</dbReference>
<evidence type="ECO:0000313" key="2">
    <source>
        <dbReference type="Proteomes" id="UP001164705"/>
    </source>
</evidence>